<feature type="region of interest" description="Disordered" evidence="1">
    <location>
        <begin position="254"/>
        <end position="299"/>
    </location>
</feature>
<organism evidence="3 4">
    <name type="scientific">Symbiodinium microadriaticum</name>
    <name type="common">Dinoflagellate</name>
    <name type="synonym">Zooxanthella microadriatica</name>
    <dbReference type="NCBI Taxonomy" id="2951"/>
    <lineage>
        <taxon>Eukaryota</taxon>
        <taxon>Sar</taxon>
        <taxon>Alveolata</taxon>
        <taxon>Dinophyceae</taxon>
        <taxon>Suessiales</taxon>
        <taxon>Symbiodiniaceae</taxon>
        <taxon>Symbiodinium</taxon>
    </lineage>
</organism>
<protein>
    <recommendedName>
        <fullName evidence="2">OTU domain-containing protein</fullName>
    </recommendedName>
</protein>
<feature type="domain" description="OTU" evidence="2">
    <location>
        <begin position="317"/>
        <end position="441"/>
    </location>
</feature>
<dbReference type="PROSITE" id="PS50802">
    <property type="entry name" value="OTU"/>
    <property type="match status" value="1"/>
</dbReference>
<dbReference type="InterPro" id="IPR003323">
    <property type="entry name" value="OTU_dom"/>
</dbReference>
<evidence type="ECO:0000259" key="2">
    <source>
        <dbReference type="PROSITE" id="PS50802"/>
    </source>
</evidence>
<evidence type="ECO:0000256" key="1">
    <source>
        <dbReference type="SAM" id="MobiDB-lite"/>
    </source>
</evidence>
<dbReference type="EMBL" id="LSRX01001252">
    <property type="protein sequence ID" value="OLP81769.1"/>
    <property type="molecule type" value="Genomic_DNA"/>
</dbReference>
<keyword evidence="4" id="KW-1185">Reference proteome</keyword>
<accession>A0A1Q9CFS0</accession>
<reference evidence="3 4" key="1">
    <citation type="submission" date="2016-02" db="EMBL/GenBank/DDBJ databases">
        <title>Genome analysis of coral dinoflagellate symbionts highlights evolutionary adaptations to a symbiotic lifestyle.</title>
        <authorList>
            <person name="Aranda M."/>
            <person name="Li Y."/>
            <person name="Liew Y.J."/>
            <person name="Baumgarten S."/>
            <person name="Simakov O."/>
            <person name="Wilson M."/>
            <person name="Piel J."/>
            <person name="Ashoor H."/>
            <person name="Bougouffa S."/>
            <person name="Bajic V.B."/>
            <person name="Ryu T."/>
            <person name="Ravasi T."/>
            <person name="Bayer T."/>
            <person name="Micklem G."/>
            <person name="Kim H."/>
            <person name="Bhak J."/>
            <person name="Lajeunesse T.C."/>
            <person name="Voolstra C.R."/>
        </authorList>
    </citation>
    <scope>NUCLEOTIDE SEQUENCE [LARGE SCALE GENOMIC DNA]</scope>
    <source>
        <strain evidence="3 4">CCMP2467</strain>
    </source>
</reference>
<dbReference type="CDD" id="cd22744">
    <property type="entry name" value="OTU"/>
    <property type="match status" value="1"/>
</dbReference>
<sequence length="970" mass="106876">MTTDRAYNTASWQDICKEPSRFARVWANQLGVKQSDIIDAFGFGLQGSTRVVGLLRLRSESLAHVLWKAAGSSFGRATFFADLVGEHQALATKWTKEEVVIQWIPWTDGETFTDYLRRTRSGAALGIVVGRGLGRRMKATDPNFVQAPIMWRAKAVPAHYGYADVASLLEDLGFDSVTIHARHRGRKTCDWTFKATRPDRAPMLQQHVDWGNDFESELVIVKESARRGNPAVTATFKPIAPGRSITFGEVAEIMPKRGPGSRRARKGMSTQRPDAGNPPEDASRGAKRAVPGEEPGHNMTVDAEGPAGEGNNWAPLAKVLTNVGEGNCLYHALAQLDIGGKPRTHFQLRRFAHLCLQSHAETLKPLWTDAGSQNTLGRPACLSWDDFLAEMSSNASWGGCLELMAICLSLGYRAWVFTSLHGIALRCCQRTLEAFDNIDETHLKEHHIAMGSTAFDYANNLCRGGGALSDCASSEGSRKRITLSDCASQAGGSSLVRRGRAVRRRLSLSDCATPSCAEDGDQAPAPPDDDSSGGGVVGLQQRDLYKRLCAALFELSSDLDQKAAVAVISGVTAGTHLDAADCDAVFAFVAHEIEDLRADPVDCPWSATHLGFIDCAFDRMRREDYCAKPRYSLSDCQSLPGGDGPIAIRKVATLTMALLVPLTLLLQLPHIGMRLPRLRFVLFLAPPRLLRDDSDASKLRPGSLCQRLLLPNQVLTMRYILRCVLIGYKTCLNRCPFQARGTSRQVANQRWEHNNRFHQGQGNVGHASRAVKVKFVPRGDHEGTDILWECPCCDAVVLRKDAPDCSQSTWSKLLEGPRKDRHGHLPVQKWHNKLRKAVMHNPAYTHRLRVCRLNSAAANSCAGKGAKVPGCSRFLWPRIRIRPGNRSMVTYTRSFVCNKCCQCFYVAAQARAHACGVLPLARQKKLARLRMAKLDKVRAFASKHPDFGKEDADRIWRAAVAVIQGEGLPR</sequence>
<dbReference type="Gene3D" id="3.90.70.80">
    <property type="match status" value="1"/>
</dbReference>
<proteinExistence type="predicted"/>
<name>A0A1Q9CFS0_SYMMI</name>
<feature type="region of interest" description="Disordered" evidence="1">
    <location>
        <begin position="512"/>
        <end position="536"/>
    </location>
</feature>
<dbReference type="Pfam" id="PF02338">
    <property type="entry name" value="OTU"/>
    <property type="match status" value="1"/>
</dbReference>
<evidence type="ECO:0000313" key="3">
    <source>
        <dbReference type="EMBL" id="OLP81769.1"/>
    </source>
</evidence>
<gene>
    <name evidence="3" type="ORF">AK812_SmicGene37654</name>
</gene>
<dbReference type="Proteomes" id="UP000186817">
    <property type="component" value="Unassembled WGS sequence"/>
</dbReference>
<comment type="caution">
    <text evidence="3">The sequence shown here is derived from an EMBL/GenBank/DDBJ whole genome shotgun (WGS) entry which is preliminary data.</text>
</comment>
<dbReference type="AlphaFoldDB" id="A0A1Q9CFS0"/>
<evidence type="ECO:0000313" key="4">
    <source>
        <dbReference type="Proteomes" id="UP000186817"/>
    </source>
</evidence>